<name>A0A4R6SHZ0_LABRH</name>
<sequence>MGDHLAPWPDAETVLLDLLEPLAATVTATPADLTAPLIRVQRVGGSDDGITDYPRMEIACYGADRAQAWQLAEQARQLILGSVRTQVGTGDDRVLIDSARTDNPPTQVPWNTTDDMRRVVAYFRLAWRRPRIGTFSD</sequence>
<comment type="caution">
    <text evidence="1">The sequence shown here is derived from an EMBL/GenBank/DDBJ whole genome shotgun (WGS) entry which is preliminary data.</text>
</comment>
<evidence type="ECO:0000313" key="2">
    <source>
        <dbReference type="Proteomes" id="UP000295444"/>
    </source>
</evidence>
<evidence type="ECO:0008006" key="3">
    <source>
        <dbReference type="Google" id="ProtNLM"/>
    </source>
</evidence>
<accession>A0A4R6SHZ0</accession>
<organism evidence="1 2">
    <name type="scientific">Labedaea rhizosphaerae</name>
    <dbReference type="NCBI Taxonomy" id="598644"/>
    <lineage>
        <taxon>Bacteria</taxon>
        <taxon>Bacillati</taxon>
        <taxon>Actinomycetota</taxon>
        <taxon>Actinomycetes</taxon>
        <taxon>Pseudonocardiales</taxon>
        <taxon>Pseudonocardiaceae</taxon>
        <taxon>Labedaea</taxon>
    </lineage>
</organism>
<dbReference type="OrthoDB" id="3621238at2"/>
<dbReference type="RefSeq" id="WP_133849846.1">
    <property type="nucleotide sequence ID" value="NZ_SNXZ01000002.1"/>
</dbReference>
<dbReference type="EMBL" id="SNXZ01000002">
    <property type="protein sequence ID" value="TDQ01247.1"/>
    <property type="molecule type" value="Genomic_DNA"/>
</dbReference>
<gene>
    <name evidence="1" type="ORF">EV186_1021115</name>
</gene>
<dbReference type="Proteomes" id="UP000295444">
    <property type="component" value="Unassembled WGS sequence"/>
</dbReference>
<reference evidence="1 2" key="1">
    <citation type="submission" date="2019-03" db="EMBL/GenBank/DDBJ databases">
        <title>Genomic Encyclopedia of Type Strains, Phase IV (KMG-IV): sequencing the most valuable type-strain genomes for metagenomic binning, comparative biology and taxonomic classification.</title>
        <authorList>
            <person name="Goeker M."/>
        </authorList>
    </citation>
    <scope>NUCLEOTIDE SEQUENCE [LARGE SCALE GENOMIC DNA]</scope>
    <source>
        <strain evidence="1 2">DSM 45361</strain>
    </source>
</reference>
<dbReference type="AlphaFoldDB" id="A0A4R6SHZ0"/>
<evidence type="ECO:0000313" key="1">
    <source>
        <dbReference type="EMBL" id="TDQ01247.1"/>
    </source>
</evidence>
<protein>
    <recommendedName>
        <fullName evidence="3">Tail terminator</fullName>
    </recommendedName>
</protein>
<dbReference type="Pfam" id="PF23841">
    <property type="entry name" value="Phage_tail_terminator_2"/>
    <property type="match status" value="1"/>
</dbReference>
<keyword evidence="2" id="KW-1185">Reference proteome</keyword>
<proteinExistence type="predicted"/>
<dbReference type="InterPro" id="IPR057003">
    <property type="entry name" value="Phage_tail_terminator_2"/>
</dbReference>